<dbReference type="SUPFAM" id="SSF52738">
    <property type="entry name" value="Methylesterase CheB, C-terminal domain"/>
    <property type="match status" value="1"/>
</dbReference>
<dbReference type="PROSITE" id="PS50122">
    <property type="entry name" value="CHEB"/>
    <property type="match status" value="1"/>
</dbReference>
<keyword evidence="3" id="KW-0378">Hydrolase</keyword>
<dbReference type="Gene3D" id="3.40.50.2300">
    <property type="match status" value="1"/>
</dbReference>
<sequence>MGHNGADKIRVLVVDDSALMSRQITSILGEDSSIEVVGRAKDGLEALTMVKELQPDVVTMDVEMPRMNGITALKHIMVKHSVPTVMISALTKEGAKTTFDALKFGAIDVIAKPSRREDENLEAQKTDIISKVKRAAAIRTGRSRYIRMSASLARDEKISKGLPDSNTRFIAIGAGTGGYYGLLRIIPGLPAEFSDVLIAVILVASKYVEPFVSYLDAHSVIPVRTVSGPFIPERGACYVCSGDYLLGMENSHGALGVSAVQRTESEASINHFFNSLAETLSSRAIGVVMTGAGEDGAEGLASVRSAGGAAVVQDINNCMDPSMPIAALEKGTLAKVLPDYMMVDYLTKARAAEKN</sequence>
<dbReference type="InterPro" id="IPR001789">
    <property type="entry name" value="Sig_transdc_resp-reg_receiver"/>
</dbReference>
<evidence type="ECO:0000256" key="7">
    <source>
        <dbReference type="PROSITE-ProRule" id="PRU00169"/>
    </source>
</evidence>
<dbReference type="PANTHER" id="PTHR42872">
    <property type="entry name" value="PROTEIN-GLUTAMATE METHYLESTERASE/PROTEIN-GLUTAMINE GLUTAMINASE"/>
    <property type="match status" value="1"/>
</dbReference>
<dbReference type="Pfam" id="PF01339">
    <property type="entry name" value="CheB_methylest"/>
    <property type="match status" value="1"/>
</dbReference>
<dbReference type="PIRSF" id="PIRSF000876">
    <property type="entry name" value="RR_chemtxs_CheB"/>
    <property type="match status" value="1"/>
</dbReference>
<organism evidence="10 11">
    <name type="scientific">Desulfomonile tiedjei</name>
    <dbReference type="NCBI Taxonomy" id="2358"/>
    <lineage>
        <taxon>Bacteria</taxon>
        <taxon>Pseudomonadati</taxon>
        <taxon>Thermodesulfobacteriota</taxon>
        <taxon>Desulfomonilia</taxon>
        <taxon>Desulfomonilales</taxon>
        <taxon>Desulfomonilaceae</taxon>
        <taxon>Desulfomonile</taxon>
    </lineage>
</organism>
<name>A0A9D6V133_9BACT</name>
<evidence type="ECO:0000256" key="6">
    <source>
        <dbReference type="PROSITE-ProRule" id="PRU00050"/>
    </source>
</evidence>
<dbReference type="GO" id="GO:0005737">
    <property type="term" value="C:cytoplasm"/>
    <property type="evidence" value="ECO:0007669"/>
    <property type="project" value="InterPro"/>
</dbReference>
<keyword evidence="1" id="KW-0963">Cytoplasm</keyword>
<proteinExistence type="predicted"/>
<dbReference type="GO" id="GO:0008984">
    <property type="term" value="F:protein-glutamate methylesterase activity"/>
    <property type="evidence" value="ECO:0007669"/>
    <property type="project" value="UniProtKB-EC"/>
</dbReference>
<dbReference type="PROSITE" id="PS50110">
    <property type="entry name" value="RESPONSE_REGULATORY"/>
    <property type="match status" value="1"/>
</dbReference>
<dbReference type="PANTHER" id="PTHR42872:SF6">
    <property type="entry name" value="PROTEIN-GLUTAMATE METHYLESTERASE_PROTEIN-GLUTAMINE GLUTAMINASE"/>
    <property type="match status" value="1"/>
</dbReference>
<feature type="domain" description="Response regulatory" evidence="8">
    <location>
        <begin position="10"/>
        <end position="127"/>
    </location>
</feature>
<evidence type="ECO:0000259" key="9">
    <source>
        <dbReference type="PROSITE" id="PS50122"/>
    </source>
</evidence>
<dbReference type="InterPro" id="IPR008248">
    <property type="entry name" value="CheB-like"/>
</dbReference>
<keyword evidence="2" id="KW-0145">Chemotaxis</keyword>
<evidence type="ECO:0000256" key="1">
    <source>
        <dbReference type="ARBA" id="ARBA00022490"/>
    </source>
</evidence>
<feature type="modified residue" description="4-aspartylphosphate" evidence="7">
    <location>
        <position position="61"/>
    </location>
</feature>
<dbReference type="CDD" id="cd17541">
    <property type="entry name" value="REC_CheB-like"/>
    <property type="match status" value="1"/>
</dbReference>
<evidence type="ECO:0000256" key="5">
    <source>
        <dbReference type="ARBA" id="ARBA00048267"/>
    </source>
</evidence>
<evidence type="ECO:0000256" key="4">
    <source>
        <dbReference type="ARBA" id="ARBA00039140"/>
    </source>
</evidence>
<evidence type="ECO:0000256" key="3">
    <source>
        <dbReference type="ARBA" id="ARBA00022801"/>
    </source>
</evidence>
<dbReference type="GO" id="GO:0000156">
    <property type="term" value="F:phosphorelay response regulator activity"/>
    <property type="evidence" value="ECO:0007669"/>
    <property type="project" value="InterPro"/>
</dbReference>
<accession>A0A9D6V133</accession>
<feature type="domain" description="CheB-type methylesterase" evidence="9">
    <location>
        <begin position="163"/>
        <end position="338"/>
    </location>
</feature>
<reference evidence="10" key="1">
    <citation type="submission" date="2020-07" db="EMBL/GenBank/DDBJ databases">
        <title>Huge and variable diversity of episymbiotic CPR bacteria and DPANN archaea in groundwater ecosystems.</title>
        <authorList>
            <person name="He C.Y."/>
            <person name="Keren R."/>
            <person name="Whittaker M."/>
            <person name="Farag I.F."/>
            <person name="Doudna J."/>
            <person name="Cate J.H.D."/>
            <person name="Banfield J.F."/>
        </authorList>
    </citation>
    <scope>NUCLEOTIDE SEQUENCE</scope>
    <source>
        <strain evidence="10">NC_groundwater_1664_Pr3_B-0.1um_52_9</strain>
    </source>
</reference>
<protein>
    <recommendedName>
        <fullName evidence="4">protein-glutamate methylesterase</fullName>
        <ecNumber evidence="4">3.1.1.61</ecNumber>
    </recommendedName>
</protein>
<dbReference type="EC" id="3.1.1.61" evidence="4"/>
<keyword evidence="7" id="KW-0597">Phosphoprotein</keyword>
<evidence type="ECO:0000313" key="10">
    <source>
        <dbReference type="EMBL" id="MBI5249467.1"/>
    </source>
</evidence>
<dbReference type="SUPFAM" id="SSF52172">
    <property type="entry name" value="CheY-like"/>
    <property type="match status" value="1"/>
</dbReference>
<evidence type="ECO:0000259" key="8">
    <source>
        <dbReference type="PROSITE" id="PS50110"/>
    </source>
</evidence>
<comment type="catalytic activity">
    <reaction evidence="5">
        <text>[protein]-L-glutamate 5-O-methyl ester + H2O = L-glutamyl-[protein] + methanol + H(+)</text>
        <dbReference type="Rhea" id="RHEA:23236"/>
        <dbReference type="Rhea" id="RHEA-COMP:10208"/>
        <dbReference type="Rhea" id="RHEA-COMP:10311"/>
        <dbReference type="ChEBI" id="CHEBI:15377"/>
        <dbReference type="ChEBI" id="CHEBI:15378"/>
        <dbReference type="ChEBI" id="CHEBI:17790"/>
        <dbReference type="ChEBI" id="CHEBI:29973"/>
        <dbReference type="ChEBI" id="CHEBI:82795"/>
        <dbReference type="EC" id="3.1.1.61"/>
    </reaction>
</comment>
<dbReference type="GO" id="GO:0006935">
    <property type="term" value="P:chemotaxis"/>
    <property type="evidence" value="ECO:0007669"/>
    <property type="project" value="UniProtKB-KW"/>
</dbReference>
<dbReference type="InterPro" id="IPR000673">
    <property type="entry name" value="Sig_transdc_resp-reg_Me-estase"/>
</dbReference>
<dbReference type="Gene3D" id="3.40.50.180">
    <property type="entry name" value="Methylesterase CheB, C-terminal domain"/>
    <property type="match status" value="1"/>
</dbReference>
<dbReference type="EMBL" id="JACRDE010000224">
    <property type="protein sequence ID" value="MBI5249467.1"/>
    <property type="molecule type" value="Genomic_DNA"/>
</dbReference>
<dbReference type="InterPro" id="IPR011006">
    <property type="entry name" value="CheY-like_superfamily"/>
</dbReference>
<dbReference type="AlphaFoldDB" id="A0A9D6V133"/>
<comment type="caution">
    <text evidence="6">Lacks conserved residue(s) required for the propagation of feature annotation.</text>
</comment>
<evidence type="ECO:0000256" key="2">
    <source>
        <dbReference type="ARBA" id="ARBA00022500"/>
    </source>
</evidence>
<dbReference type="Pfam" id="PF00072">
    <property type="entry name" value="Response_reg"/>
    <property type="match status" value="1"/>
</dbReference>
<gene>
    <name evidence="10" type="ORF">HY912_08235</name>
</gene>
<dbReference type="Proteomes" id="UP000807825">
    <property type="component" value="Unassembled WGS sequence"/>
</dbReference>
<dbReference type="SMART" id="SM00448">
    <property type="entry name" value="REC"/>
    <property type="match status" value="1"/>
</dbReference>
<comment type="caution">
    <text evidence="10">The sequence shown here is derived from an EMBL/GenBank/DDBJ whole genome shotgun (WGS) entry which is preliminary data.</text>
</comment>
<dbReference type="InterPro" id="IPR035909">
    <property type="entry name" value="CheB_C"/>
</dbReference>
<evidence type="ECO:0000313" key="11">
    <source>
        <dbReference type="Proteomes" id="UP000807825"/>
    </source>
</evidence>